<dbReference type="InterPro" id="IPR036514">
    <property type="entry name" value="SGNH_hydro_sf"/>
</dbReference>
<dbReference type="InterPro" id="IPR001087">
    <property type="entry name" value="GDSL"/>
</dbReference>
<dbReference type="PANTHER" id="PTHR45648:SF132">
    <property type="entry name" value="GDSL ESTERASE_LIPASE"/>
    <property type="match status" value="1"/>
</dbReference>
<gene>
    <name evidence="5" type="ORF">PVAP13_9NG225300</name>
</gene>
<organism evidence="5 6">
    <name type="scientific">Panicum virgatum</name>
    <name type="common">Blackwell switchgrass</name>
    <dbReference type="NCBI Taxonomy" id="38727"/>
    <lineage>
        <taxon>Eukaryota</taxon>
        <taxon>Viridiplantae</taxon>
        <taxon>Streptophyta</taxon>
        <taxon>Embryophyta</taxon>
        <taxon>Tracheophyta</taxon>
        <taxon>Spermatophyta</taxon>
        <taxon>Magnoliopsida</taxon>
        <taxon>Liliopsida</taxon>
        <taxon>Poales</taxon>
        <taxon>Poaceae</taxon>
        <taxon>PACMAD clade</taxon>
        <taxon>Panicoideae</taxon>
        <taxon>Panicodae</taxon>
        <taxon>Paniceae</taxon>
        <taxon>Panicinae</taxon>
        <taxon>Panicum</taxon>
        <taxon>Panicum sect. Hiantes</taxon>
    </lineage>
</organism>
<dbReference type="PANTHER" id="PTHR45648">
    <property type="entry name" value="GDSL LIPASE/ACYLHYDROLASE FAMILY PROTEIN (AFU_ORTHOLOGUE AFUA_4G14700)"/>
    <property type="match status" value="1"/>
</dbReference>
<dbReference type="EMBL" id="CM029054">
    <property type="protein sequence ID" value="KAG2536838.1"/>
    <property type="molecule type" value="Genomic_DNA"/>
</dbReference>
<feature type="chain" id="PRO_5035738614" description="GDSL esterase/lipase" evidence="4">
    <location>
        <begin position="31"/>
        <end position="370"/>
    </location>
</feature>
<protein>
    <recommendedName>
        <fullName evidence="7">GDSL esterase/lipase</fullName>
    </recommendedName>
</protein>
<dbReference type="SUPFAM" id="SSF52266">
    <property type="entry name" value="SGNH hydrolase"/>
    <property type="match status" value="1"/>
</dbReference>
<dbReference type="Gene3D" id="3.40.50.1110">
    <property type="entry name" value="SGNH hydrolase"/>
    <property type="match status" value="1"/>
</dbReference>
<keyword evidence="4" id="KW-0732">Signal</keyword>
<comment type="caution">
    <text evidence="5">The sequence shown here is derived from an EMBL/GenBank/DDBJ whole genome shotgun (WGS) entry which is preliminary data.</text>
</comment>
<comment type="similarity">
    <text evidence="1">Belongs to the 'GDSL' lipolytic enzyme family.</text>
</comment>
<dbReference type="AlphaFoldDB" id="A0A8T0MJ87"/>
<name>A0A8T0MJ87_PANVG</name>
<evidence type="ECO:0000256" key="3">
    <source>
        <dbReference type="ARBA" id="ARBA00022963"/>
    </source>
</evidence>
<dbReference type="GO" id="GO:0016042">
    <property type="term" value="P:lipid catabolic process"/>
    <property type="evidence" value="ECO:0007669"/>
    <property type="project" value="UniProtKB-KW"/>
</dbReference>
<keyword evidence="6" id="KW-1185">Reference proteome</keyword>
<proteinExistence type="inferred from homology"/>
<dbReference type="CDD" id="cd01837">
    <property type="entry name" value="SGNH_plant_lipase_like"/>
    <property type="match status" value="1"/>
</dbReference>
<feature type="signal peptide" evidence="4">
    <location>
        <begin position="1"/>
        <end position="30"/>
    </location>
</feature>
<evidence type="ECO:0008006" key="7">
    <source>
        <dbReference type="Google" id="ProtNLM"/>
    </source>
</evidence>
<evidence type="ECO:0000313" key="5">
    <source>
        <dbReference type="EMBL" id="KAG2536838.1"/>
    </source>
</evidence>
<evidence type="ECO:0000256" key="2">
    <source>
        <dbReference type="ARBA" id="ARBA00022801"/>
    </source>
</evidence>
<evidence type="ECO:0000313" key="6">
    <source>
        <dbReference type="Proteomes" id="UP000823388"/>
    </source>
</evidence>
<keyword evidence="3" id="KW-0443">Lipid metabolism</keyword>
<sequence length="370" mass="39088">MKMASPCRRSPTICGGLLLLLAFVAETAQGGAGASAPALYVLGDSLADVGNNNHLVTPFRANFPHNGVDYPGHLATGRFSNGHNLADFIAASLGLPSPPAYRSLGNTISRNHSIFLKGVNFASGGAGVLDGTNKGLTISFDEQIERDYSTVYGGLVQQLGQAQASIHVARSIFAVGIGGNDIAARVLSGPADQRQMSSDEQFIGSLAQSLRRKLQRMYKLGMRRLFFVGTGPLGCYPLLRQRSLAMECDAEASSLSVRYGAAAAAILRAMSTRRPGFRYSFFDQYTALLGYIQEPEANGFAEAKAACCALGNGTALLICTPANALCADRASHVFWDGAHLTDATTEKLVAVAFNGSAPMVSPVNLEELSM</sequence>
<dbReference type="InterPro" id="IPR035669">
    <property type="entry name" value="SGNH_plant_lipase-like"/>
</dbReference>
<keyword evidence="2" id="KW-0378">Hydrolase</keyword>
<dbReference type="Pfam" id="PF00657">
    <property type="entry name" value="Lipase_GDSL"/>
    <property type="match status" value="1"/>
</dbReference>
<evidence type="ECO:0000256" key="1">
    <source>
        <dbReference type="ARBA" id="ARBA00008668"/>
    </source>
</evidence>
<keyword evidence="3" id="KW-0442">Lipid degradation</keyword>
<dbReference type="InterPro" id="IPR051058">
    <property type="entry name" value="GDSL_Est/Lipase"/>
</dbReference>
<dbReference type="Proteomes" id="UP000823388">
    <property type="component" value="Chromosome 9N"/>
</dbReference>
<accession>A0A8T0MJ87</accession>
<dbReference type="OrthoDB" id="1600564at2759"/>
<evidence type="ECO:0000256" key="4">
    <source>
        <dbReference type="SAM" id="SignalP"/>
    </source>
</evidence>
<reference evidence="5" key="1">
    <citation type="submission" date="2020-05" db="EMBL/GenBank/DDBJ databases">
        <title>WGS assembly of Panicum virgatum.</title>
        <authorList>
            <person name="Lovell J.T."/>
            <person name="Jenkins J."/>
            <person name="Shu S."/>
            <person name="Juenger T.E."/>
            <person name="Schmutz J."/>
        </authorList>
    </citation>
    <scope>NUCLEOTIDE SEQUENCE</scope>
    <source>
        <strain evidence="5">AP13</strain>
    </source>
</reference>
<dbReference type="GO" id="GO:0016788">
    <property type="term" value="F:hydrolase activity, acting on ester bonds"/>
    <property type="evidence" value="ECO:0007669"/>
    <property type="project" value="InterPro"/>
</dbReference>